<evidence type="ECO:0000256" key="9">
    <source>
        <dbReference type="SAM" id="SignalP"/>
    </source>
</evidence>
<dbReference type="STRING" id="208439.AJAP_34455"/>
<dbReference type="Gene3D" id="3.10.170.10">
    <property type="match status" value="1"/>
</dbReference>
<dbReference type="Gene3D" id="1.10.390.10">
    <property type="entry name" value="Neutral Protease Domain 2"/>
    <property type="match status" value="1"/>
</dbReference>
<evidence type="ECO:0000313" key="11">
    <source>
        <dbReference type="EMBL" id="AIG79698.1"/>
    </source>
</evidence>
<dbReference type="SUPFAM" id="SSF49785">
    <property type="entry name" value="Galactose-binding domain-like"/>
    <property type="match status" value="1"/>
</dbReference>
<gene>
    <name evidence="11" type="ORF">AJAP_34455</name>
</gene>
<evidence type="ECO:0000256" key="1">
    <source>
        <dbReference type="ARBA" id="ARBA00009388"/>
    </source>
</evidence>
<dbReference type="PROSITE" id="PS51829">
    <property type="entry name" value="P_HOMO_B"/>
    <property type="match status" value="1"/>
</dbReference>
<dbReference type="KEGG" id="aja:AJAP_34455"/>
<proteinExistence type="inferred from homology"/>
<sequence>MTVQRGLRTGLAAVAGLALSMTFPVTPANATTATIQPASPDAVAASAADQAAAAGVDHLRRGANEDFRRVGLTQGGGGLFYAAYERTYRGLPVVGGDAVVVADGAGRVRGTSAAETATISVDTKARISAAKATEVARGQLSKVDSVVAPKLVVLAGNSPKLAYEVVVAGTKATAPSNLHVFVDGATGAVLETRDDVKMSNLPTAAKKSTSNELGTLGAGNSYYVGNVTIDTTNSGGTYTMRDPQRSNISCARQNGSPYSGPDDNWGNGSGTDLETACVDTLFGVQTEWKMLSEWLGRNGINGNGGGFPAYVGLNQVNAYWNGSSTTFGHSQDNQRQATPMDVVAHEYGHAIFQTTPGGAGSGNENGGLNESTGDIFGAITEHYANNAKDVPDYDVGEGVNLVGQGPIRYMNKPSRISGNPDCYTSSIPNTEVHAAAGPQNHWFYLLSEGTAPVGKPASPTCNNTSITGIGIQKAAKIFYNGLLKKTSSWNHKAARKATLEAALALYPGSCTEFNTTKAAWDAISVTAATGEPTSCTPSGPDFSVGVTPASGSVKPGESATVTVNTATVNGAAQSVKLTASGLPAGATATFNPDTVQSGASSTLTIATSASTPDGTSTITVTGTAASGTHTAQYKLTVGTGGDLRTYTNDTDYAINDYGTVNSPISSTATGNAVSPVKVTVTGTHTCSEDLRISLRAPDGSTYSVKPTGSLPCTDLGTRNYSVNVTNEVAAGTWTLVVYDAYAQDTGTLSSWSITV</sequence>
<protein>
    <submittedName>
        <fullName evidence="11">Zinc metalloprotease</fullName>
    </submittedName>
</protein>
<dbReference type="Pfam" id="PF01483">
    <property type="entry name" value="P_proprotein"/>
    <property type="match status" value="1"/>
</dbReference>
<keyword evidence="12" id="KW-1185">Reference proteome</keyword>
<keyword evidence="4 9" id="KW-0732">Signal</keyword>
<keyword evidence="3" id="KW-0479">Metal-binding</keyword>
<dbReference type="AlphaFoldDB" id="A0A075V3I4"/>
<feature type="active site" description="Proton donor" evidence="8">
    <location>
        <position position="433"/>
    </location>
</feature>
<organism evidence="11 12">
    <name type="scientific">Amycolatopsis japonica</name>
    <dbReference type="NCBI Taxonomy" id="208439"/>
    <lineage>
        <taxon>Bacteria</taxon>
        <taxon>Bacillati</taxon>
        <taxon>Actinomycetota</taxon>
        <taxon>Actinomycetes</taxon>
        <taxon>Pseudonocardiales</taxon>
        <taxon>Pseudonocardiaceae</taxon>
        <taxon>Amycolatopsis</taxon>
        <taxon>Amycolatopsis japonica group</taxon>
    </lineage>
</organism>
<evidence type="ECO:0000313" key="12">
    <source>
        <dbReference type="Proteomes" id="UP000028492"/>
    </source>
</evidence>
<evidence type="ECO:0000256" key="5">
    <source>
        <dbReference type="ARBA" id="ARBA00022801"/>
    </source>
</evidence>
<dbReference type="InterPro" id="IPR011096">
    <property type="entry name" value="FTP_domain"/>
</dbReference>
<dbReference type="Gene3D" id="2.60.120.260">
    <property type="entry name" value="Galactose-binding domain-like"/>
    <property type="match status" value="1"/>
</dbReference>
<name>A0A075V3I4_9PSEU</name>
<dbReference type="PRINTS" id="PR00730">
    <property type="entry name" value="THERMOLYSIN"/>
</dbReference>
<evidence type="ECO:0000259" key="10">
    <source>
        <dbReference type="PROSITE" id="PS51829"/>
    </source>
</evidence>
<evidence type="ECO:0000256" key="6">
    <source>
        <dbReference type="ARBA" id="ARBA00022833"/>
    </source>
</evidence>
<evidence type="ECO:0000256" key="4">
    <source>
        <dbReference type="ARBA" id="ARBA00022729"/>
    </source>
</evidence>
<dbReference type="RefSeq" id="WP_148311611.1">
    <property type="nucleotide sequence ID" value="NZ_CP008953.1"/>
</dbReference>
<dbReference type="Pfam" id="PF01447">
    <property type="entry name" value="Peptidase_M4"/>
    <property type="match status" value="1"/>
</dbReference>
<keyword evidence="2 11" id="KW-0645">Protease</keyword>
<accession>A0A075V3I4</accession>
<evidence type="ECO:0000256" key="8">
    <source>
        <dbReference type="PIRSR" id="PIRSR623612-1"/>
    </source>
</evidence>
<dbReference type="GO" id="GO:0006508">
    <property type="term" value="P:proteolysis"/>
    <property type="evidence" value="ECO:0007669"/>
    <property type="project" value="UniProtKB-KW"/>
</dbReference>
<dbReference type="GO" id="GO:0004252">
    <property type="term" value="F:serine-type endopeptidase activity"/>
    <property type="evidence" value="ECO:0007669"/>
    <property type="project" value="InterPro"/>
</dbReference>
<dbReference type="InterPro" id="IPR027268">
    <property type="entry name" value="Peptidase_M4/M1_CTD_sf"/>
</dbReference>
<comment type="similarity">
    <text evidence="1">Belongs to the peptidase M4 family.</text>
</comment>
<dbReference type="InterPro" id="IPR013856">
    <property type="entry name" value="Peptidase_M4_domain"/>
</dbReference>
<feature type="chain" id="PRO_5001710307" evidence="9">
    <location>
        <begin position="31"/>
        <end position="755"/>
    </location>
</feature>
<evidence type="ECO:0000256" key="2">
    <source>
        <dbReference type="ARBA" id="ARBA00022670"/>
    </source>
</evidence>
<dbReference type="InterPro" id="IPR008979">
    <property type="entry name" value="Galactose-bd-like_sf"/>
</dbReference>
<feature type="signal peptide" evidence="9">
    <location>
        <begin position="1"/>
        <end position="30"/>
    </location>
</feature>
<feature type="domain" description="P/Homo B" evidence="10">
    <location>
        <begin position="639"/>
        <end position="755"/>
    </location>
</feature>
<evidence type="ECO:0000256" key="7">
    <source>
        <dbReference type="ARBA" id="ARBA00023049"/>
    </source>
</evidence>
<dbReference type="SUPFAM" id="SSF55486">
    <property type="entry name" value="Metalloproteases ('zincins'), catalytic domain"/>
    <property type="match status" value="1"/>
</dbReference>
<dbReference type="eggNOG" id="COG4935">
    <property type="taxonomic scope" value="Bacteria"/>
</dbReference>
<reference evidence="11 12" key="1">
    <citation type="journal article" date="2014" name="J. Biotechnol.">
        <title>Complete genome sequence of the actinobacterium Amycolatopsis japonica MG417-CF17(T) (=DSM 44213T) producing (S,S)-N,N'-ethylenediaminedisuccinic acid.</title>
        <authorList>
            <person name="Stegmann E."/>
            <person name="Albersmeier A."/>
            <person name="Spohn M."/>
            <person name="Gert H."/>
            <person name="Weber T."/>
            <person name="Wohlleben W."/>
            <person name="Kalinowski J."/>
            <person name="Ruckert C."/>
        </authorList>
    </citation>
    <scope>NUCLEOTIDE SEQUENCE [LARGE SCALE GENOMIC DNA]</scope>
    <source>
        <strain evidence="12">MG417-CF17 (DSM 44213)</strain>
    </source>
</reference>
<dbReference type="InterPro" id="IPR001570">
    <property type="entry name" value="Peptidase_M4_C_domain"/>
</dbReference>
<keyword evidence="7 11" id="KW-0482">Metalloprotease</keyword>
<dbReference type="GO" id="GO:0004222">
    <property type="term" value="F:metalloendopeptidase activity"/>
    <property type="evidence" value="ECO:0007669"/>
    <property type="project" value="InterPro"/>
</dbReference>
<dbReference type="InterPro" id="IPR023612">
    <property type="entry name" value="Peptidase_M4"/>
</dbReference>
<dbReference type="Proteomes" id="UP000028492">
    <property type="component" value="Chromosome"/>
</dbReference>
<evidence type="ECO:0000256" key="3">
    <source>
        <dbReference type="ARBA" id="ARBA00022723"/>
    </source>
</evidence>
<dbReference type="Pfam" id="PF02868">
    <property type="entry name" value="Peptidase_M4_C"/>
    <property type="match status" value="1"/>
</dbReference>
<dbReference type="GO" id="GO:0046872">
    <property type="term" value="F:metal ion binding"/>
    <property type="evidence" value="ECO:0007669"/>
    <property type="project" value="UniProtKB-KW"/>
</dbReference>
<dbReference type="InterPro" id="IPR002884">
    <property type="entry name" value="P_dom"/>
</dbReference>
<keyword evidence="6" id="KW-0862">Zinc</keyword>
<dbReference type="EMBL" id="CP008953">
    <property type="protein sequence ID" value="AIG79698.1"/>
    <property type="molecule type" value="Genomic_DNA"/>
</dbReference>
<dbReference type="eggNOG" id="COG3227">
    <property type="taxonomic scope" value="Bacteria"/>
</dbReference>
<dbReference type="Pfam" id="PF07504">
    <property type="entry name" value="FTP"/>
    <property type="match status" value="1"/>
</dbReference>
<keyword evidence="5" id="KW-0378">Hydrolase</keyword>
<dbReference type="CDD" id="cd09597">
    <property type="entry name" value="M4_TLP"/>
    <property type="match status" value="1"/>
</dbReference>
<dbReference type="PANTHER" id="PTHR33794:SF1">
    <property type="entry name" value="BACILLOLYSIN"/>
    <property type="match status" value="1"/>
</dbReference>
<dbReference type="HOGENOM" id="CLU_008590_5_1_11"/>
<dbReference type="InterPro" id="IPR050728">
    <property type="entry name" value="Zinc_Metalloprotease_M4"/>
</dbReference>
<feature type="active site" evidence="8">
    <location>
        <position position="346"/>
    </location>
</feature>
<dbReference type="PANTHER" id="PTHR33794">
    <property type="entry name" value="BACILLOLYSIN"/>
    <property type="match status" value="1"/>
</dbReference>